<accession>A0A6M4GRF9</accession>
<organism evidence="1 2">
    <name type="scientific">Usitatibacter rugosus</name>
    <dbReference type="NCBI Taxonomy" id="2732067"/>
    <lineage>
        <taxon>Bacteria</taxon>
        <taxon>Pseudomonadati</taxon>
        <taxon>Pseudomonadota</taxon>
        <taxon>Betaproteobacteria</taxon>
        <taxon>Nitrosomonadales</taxon>
        <taxon>Usitatibacteraceae</taxon>
        <taxon>Usitatibacter</taxon>
    </lineage>
</organism>
<gene>
    <name evidence="1" type="ORF">DSM104443_00970</name>
</gene>
<evidence type="ECO:0000313" key="2">
    <source>
        <dbReference type="Proteomes" id="UP000501534"/>
    </source>
</evidence>
<evidence type="ECO:0000313" key="1">
    <source>
        <dbReference type="EMBL" id="QJR09919.1"/>
    </source>
</evidence>
<dbReference type="KEGG" id="uru:DSM104443_00970"/>
<dbReference type="Proteomes" id="UP000501534">
    <property type="component" value="Chromosome"/>
</dbReference>
<sequence>MSLQPVQFGDEGQVATRELAVRYREACLRDARLVALRPGFDMLEAIDRQYGGSRRLELEDTDELVAGLLNDLARLRAEPELALGVALWAMRHEVEMGAVEVVVNALAQRSNNAKSPQELSAVFGLMQGLIANVTPLLSADLERSNPERPWRILHINFAITAIRTEDPAMMDFAFDALDEALPGERGGFYSEALALVLAPGVAPAVRERIEARHLKWTAGR</sequence>
<dbReference type="EMBL" id="CP053069">
    <property type="protein sequence ID" value="QJR09919.1"/>
    <property type="molecule type" value="Genomic_DNA"/>
</dbReference>
<keyword evidence="2" id="KW-1185">Reference proteome</keyword>
<proteinExistence type="predicted"/>
<dbReference type="AlphaFoldDB" id="A0A6M4GRF9"/>
<name>A0A6M4GRF9_9PROT</name>
<reference evidence="1 2" key="1">
    <citation type="submission" date="2020-04" db="EMBL/GenBank/DDBJ databases">
        <title>Usitatibacter rugosus gen. nov., sp. nov. and Usitatibacter palustris sp. nov., novel members of Usitatibacteraceae fam. nov. within the order Nitrosomonadales isolated from soil.</title>
        <authorList>
            <person name="Huber K.J."/>
            <person name="Neumann-Schaal M."/>
            <person name="Geppert A."/>
            <person name="Luckner M."/>
            <person name="Wanner G."/>
            <person name="Overmann J."/>
        </authorList>
    </citation>
    <scope>NUCLEOTIDE SEQUENCE [LARGE SCALE GENOMIC DNA]</scope>
    <source>
        <strain evidence="1 2">0125_3</strain>
    </source>
</reference>
<dbReference type="RefSeq" id="WP_171090031.1">
    <property type="nucleotide sequence ID" value="NZ_CP053069.1"/>
</dbReference>
<protein>
    <submittedName>
        <fullName evidence="1">Uncharacterized protein</fullName>
    </submittedName>
</protein>